<sequence>MKRVKQNDTFDVIKAVMAVMITIIHIVSLDELGIIGTYIFPILRIAVPLFFMISSYLFFSRINMLKTYEERKRYLCKAIRRNLQLYLLWFVILSPITLYIRGYFEKGLLIGLLTLVWNFFVGSTFIASWYIMALIIGLTVVFYLTTRFSNLVVFSIGILTYAFCVLTSNYGKLAIMTTFHDLLLYWTPYNSFTAGIIWIIAGKIFAENKNAFYFGIKKQKIIISGMVLLLYLEQILIVRLNSSHTTDFYFMLVPLCLSLFALLLNTNLHNSRAKQLRAFSTVTYCLHASFAKIPSLFFLMLGLSNDTFLISLVKWIMTIIVCACITLLIIKLEKFKFFQWMKLLH</sequence>
<evidence type="ECO:0000313" key="3">
    <source>
        <dbReference type="EMBL" id="KRN94726.1"/>
    </source>
</evidence>
<dbReference type="RefSeq" id="WP_057801620.1">
    <property type="nucleotide sequence ID" value="NZ_JQBX01000003.1"/>
</dbReference>
<protein>
    <recommendedName>
        <fullName evidence="2">Acyltransferase 3 domain-containing protein</fullName>
    </recommendedName>
</protein>
<feature type="transmembrane region" description="Helical" evidence="1">
    <location>
        <begin position="116"/>
        <end position="144"/>
    </location>
</feature>
<dbReference type="InterPro" id="IPR002656">
    <property type="entry name" value="Acyl_transf_3_dom"/>
</dbReference>
<comment type="caution">
    <text evidence="3">The sequence shown here is derived from an EMBL/GenBank/DDBJ whole genome shotgun (WGS) entry which is preliminary data.</text>
</comment>
<dbReference type="EMBL" id="JQBX01000003">
    <property type="protein sequence ID" value="KRN94726.1"/>
    <property type="molecule type" value="Genomic_DNA"/>
</dbReference>
<evidence type="ECO:0000313" key="4">
    <source>
        <dbReference type="Proteomes" id="UP000051859"/>
    </source>
</evidence>
<dbReference type="PATRIC" id="fig|331679.3.peg.1013"/>
<feature type="transmembrane region" description="Helical" evidence="1">
    <location>
        <begin position="83"/>
        <end position="104"/>
    </location>
</feature>
<keyword evidence="1" id="KW-0472">Membrane</keyword>
<dbReference type="Proteomes" id="UP000051859">
    <property type="component" value="Unassembled WGS sequence"/>
</dbReference>
<name>A0A0R2L4J8_9LACO</name>
<feature type="transmembrane region" description="Helical" evidence="1">
    <location>
        <begin position="248"/>
        <end position="266"/>
    </location>
</feature>
<feature type="transmembrane region" description="Helical" evidence="1">
    <location>
        <begin position="278"/>
        <end position="300"/>
    </location>
</feature>
<feature type="transmembrane region" description="Helical" evidence="1">
    <location>
        <begin position="12"/>
        <end position="29"/>
    </location>
</feature>
<evidence type="ECO:0000256" key="1">
    <source>
        <dbReference type="SAM" id="Phobius"/>
    </source>
</evidence>
<feature type="transmembrane region" description="Helical" evidence="1">
    <location>
        <begin position="221"/>
        <end position="242"/>
    </location>
</feature>
<feature type="domain" description="Acyltransferase 3" evidence="2">
    <location>
        <begin position="9"/>
        <end position="326"/>
    </location>
</feature>
<dbReference type="STRING" id="331679.IV81_GL001002"/>
<dbReference type="AlphaFoldDB" id="A0A0R2L4J8"/>
<gene>
    <name evidence="3" type="ORF">IV81_GL001002</name>
</gene>
<organism evidence="3 4">
    <name type="scientific">Pediococcus stilesii</name>
    <dbReference type="NCBI Taxonomy" id="331679"/>
    <lineage>
        <taxon>Bacteria</taxon>
        <taxon>Bacillati</taxon>
        <taxon>Bacillota</taxon>
        <taxon>Bacilli</taxon>
        <taxon>Lactobacillales</taxon>
        <taxon>Lactobacillaceae</taxon>
        <taxon>Pediococcus</taxon>
    </lineage>
</organism>
<dbReference type="GO" id="GO:0016747">
    <property type="term" value="F:acyltransferase activity, transferring groups other than amino-acyl groups"/>
    <property type="evidence" value="ECO:0007669"/>
    <property type="project" value="InterPro"/>
</dbReference>
<accession>A0A0R2L4J8</accession>
<feature type="transmembrane region" description="Helical" evidence="1">
    <location>
        <begin position="312"/>
        <end position="332"/>
    </location>
</feature>
<keyword evidence="1" id="KW-1133">Transmembrane helix</keyword>
<dbReference type="Pfam" id="PF01757">
    <property type="entry name" value="Acyl_transf_3"/>
    <property type="match status" value="1"/>
</dbReference>
<feature type="transmembrane region" description="Helical" evidence="1">
    <location>
        <begin position="35"/>
        <end position="62"/>
    </location>
</feature>
<feature type="transmembrane region" description="Helical" evidence="1">
    <location>
        <begin position="183"/>
        <end position="201"/>
    </location>
</feature>
<keyword evidence="4" id="KW-1185">Reference proteome</keyword>
<feature type="transmembrane region" description="Helical" evidence="1">
    <location>
        <begin position="151"/>
        <end position="171"/>
    </location>
</feature>
<reference evidence="3 4" key="1">
    <citation type="journal article" date="2015" name="Genome Announc.">
        <title>Expanding the biotechnology potential of lactobacilli through comparative genomics of 213 strains and associated genera.</title>
        <authorList>
            <person name="Sun Z."/>
            <person name="Harris H.M."/>
            <person name="McCann A."/>
            <person name="Guo C."/>
            <person name="Argimon S."/>
            <person name="Zhang W."/>
            <person name="Yang X."/>
            <person name="Jeffery I.B."/>
            <person name="Cooney J.C."/>
            <person name="Kagawa T.F."/>
            <person name="Liu W."/>
            <person name="Song Y."/>
            <person name="Salvetti E."/>
            <person name="Wrobel A."/>
            <person name="Rasinkangas P."/>
            <person name="Parkhill J."/>
            <person name="Rea M.C."/>
            <person name="O'Sullivan O."/>
            <person name="Ritari J."/>
            <person name="Douillard F.P."/>
            <person name="Paul Ross R."/>
            <person name="Yang R."/>
            <person name="Briner A.E."/>
            <person name="Felis G.E."/>
            <person name="de Vos W.M."/>
            <person name="Barrangou R."/>
            <person name="Klaenhammer T.R."/>
            <person name="Caufield P.W."/>
            <person name="Cui Y."/>
            <person name="Zhang H."/>
            <person name="O'Toole P.W."/>
        </authorList>
    </citation>
    <scope>NUCLEOTIDE SEQUENCE [LARGE SCALE GENOMIC DNA]</scope>
    <source>
        <strain evidence="3 4">DSM 18001</strain>
    </source>
</reference>
<evidence type="ECO:0000259" key="2">
    <source>
        <dbReference type="Pfam" id="PF01757"/>
    </source>
</evidence>
<keyword evidence="1" id="KW-0812">Transmembrane</keyword>
<proteinExistence type="predicted"/>